<evidence type="ECO:0000256" key="1">
    <source>
        <dbReference type="ARBA" id="ARBA00001974"/>
    </source>
</evidence>
<keyword evidence="6" id="KW-0547">Nucleotide-binding</keyword>
<gene>
    <name evidence="19" type="ORF">ANCCAN_08375</name>
</gene>
<dbReference type="FunFam" id="1.20.140.10:FF:000005">
    <property type="entry name" value="Acyl-coenzyme A oxidase"/>
    <property type="match status" value="1"/>
</dbReference>
<dbReference type="GO" id="GO:0033540">
    <property type="term" value="P:fatty acid beta-oxidation using acyl-CoA oxidase"/>
    <property type="evidence" value="ECO:0007669"/>
    <property type="project" value="TreeGrafter"/>
</dbReference>
<comment type="similarity">
    <text evidence="4 13">Belongs to the acyl-CoA oxidase family.</text>
</comment>
<dbReference type="InterPro" id="IPR012258">
    <property type="entry name" value="Acyl-CoA_oxidase"/>
</dbReference>
<sequence length="698" mass="79243">MPLNKLLSENDHPDMAEERRKATFDTDEMAAIIWGSKKRMLRRREITQKVEEHPELHDPCSLAYLTRAEGVDNAARKATTMIRLLDELGIDPLEFEDVFHLTNEVIGIAGHPLALHAVMFIPTLQAQCSDEQLHWIELAFNRRIIGTYAQTEMGHGTNLKKLETTATYDAKTQEFILHSPTRTSMKWWGSSRIKPPCFSLEKGRSVDFVALLRWPGNLGKSSNHAVVVANLVMDGKNYGPHNFIVQLRDLETHQPMKGITVGDIGSKMAYNDTDNGFLSFDHYRIPRMNMLMKHARVSPDGSYTRPPHAKVGYSGMVYVRTQMITHQAMFAAYALTTAIRYSAIRRQGEIKPGCGEVKILEYQTQQHRLFPQLARAYAFLFTGRAVKIVHARVDKDVAKGKVDEMAELHYILSGLKAVVTHLAGEAIEQARMSCGGHGYSKASNIFEIYGVAIGGCTYEGENMVMLQQLARYLMRAANAAQSGRGLSPLVNYLVKPHEKHSLIDREPNNDYSGHLLAFEWAARRQIMKAYERLLSLTSSGLSGEEAWNGNAVELNRAARLHTRLYIAQTFYDSVHAVVDAACRSVLEDLLHLHLNYELIDMAYYLLEDGYLSSQQLDYMKEDMYRLLAKIRPNAVSLVDSWDYSDRELRSVLGRKDGHVYEHLYKWAQDSELNRTQVLPSFEKYLKPMMKEARGPSKL</sequence>
<proteinExistence type="inferred from homology"/>
<dbReference type="GO" id="GO:0055088">
    <property type="term" value="P:lipid homeostasis"/>
    <property type="evidence" value="ECO:0007669"/>
    <property type="project" value="TreeGrafter"/>
</dbReference>
<keyword evidence="12" id="KW-0576">Peroxisome</keyword>
<dbReference type="PANTHER" id="PTHR10909">
    <property type="entry name" value="ELECTRON TRANSPORT OXIDOREDUCTASE"/>
    <property type="match status" value="1"/>
</dbReference>
<dbReference type="GO" id="GO:1904070">
    <property type="term" value="P:ascaroside biosynthetic process"/>
    <property type="evidence" value="ECO:0007669"/>
    <property type="project" value="TreeGrafter"/>
</dbReference>
<evidence type="ECO:0000256" key="9">
    <source>
        <dbReference type="ARBA" id="ARBA00022840"/>
    </source>
</evidence>
<keyword evidence="20" id="KW-1185">Reference proteome</keyword>
<dbReference type="STRING" id="29170.A0A368GMM3"/>
<comment type="pathway">
    <text evidence="3">Lipid metabolism; peroxisomal fatty acid beta-oxidation.</text>
</comment>
<dbReference type="InterPro" id="IPR029320">
    <property type="entry name" value="Acyl-CoA_ox_N"/>
</dbReference>
<dbReference type="PIRSF" id="PIRSF000168">
    <property type="entry name" value="Acyl-CoA_oxidase"/>
    <property type="match status" value="1"/>
</dbReference>
<evidence type="ECO:0000259" key="18">
    <source>
        <dbReference type="Pfam" id="PF22924"/>
    </source>
</evidence>
<evidence type="ECO:0000256" key="5">
    <source>
        <dbReference type="ARBA" id="ARBA00022630"/>
    </source>
</evidence>
<evidence type="ECO:0000259" key="17">
    <source>
        <dbReference type="Pfam" id="PF14749"/>
    </source>
</evidence>
<evidence type="ECO:0000256" key="2">
    <source>
        <dbReference type="ARBA" id="ARBA00004275"/>
    </source>
</evidence>
<evidence type="ECO:0000256" key="13">
    <source>
        <dbReference type="PIRNR" id="PIRNR000168"/>
    </source>
</evidence>
<keyword evidence="11" id="KW-0443">Lipid metabolism</keyword>
<dbReference type="EMBL" id="JOJR01000097">
    <property type="protein sequence ID" value="RCN45636.1"/>
    <property type="molecule type" value="Genomic_DNA"/>
</dbReference>
<comment type="subcellular location">
    <subcellularLocation>
        <location evidence="2">Peroxisome</location>
    </subcellularLocation>
</comment>
<dbReference type="InterPro" id="IPR036250">
    <property type="entry name" value="AcylCo_DH-like_C"/>
</dbReference>
<dbReference type="Pfam" id="PF22924">
    <property type="entry name" value="ACOX_C_alpha1"/>
    <property type="match status" value="1"/>
</dbReference>
<feature type="domain" description="Acyl-coenzyme A oxidase N-terminal" evidence="17">
    <location>
        <begin position="25"/>
        <end position="145"/>
    </location>
</feature>
<dbReference type="SUPFAM" id="SSF47203">
    <property type="entry name" value="Acyl-CoA dehydrogenase C-terminal domain-like"/>
    <property type="match status" value="2"/>
</dbReference>
<evidence type="ECO:0000256" key="8">
    <source>
        <dbReference type="ARBA" id="ARBA00022832"/>
    </source>
</evidence>
<dbReference type="PANTHER" id="PTHR10909:SF304">
    <property type="entry name" value="ACYL-COENZYME A OXIDASE ACOX-1.5-RELATED"/>
    <property type="match status" value="1"/>
</dbReference>
<keyword evidence="10" id="KW-0560">Oxidoreductase</keyword>
<organism evidence="19 20">
    <name type="scientific">Ancylostoma caninum</name>
    <name type="common">Dog hookworm</name>
    <dbReference type="NCBI Taxonomy" id="29170"/>
    <lineage>
        <taxon>Eukaryota</taxon>
        <taxon>Metazoa</taxon>
        <taxon>Ecdysozoa</taxon>
        <taxon>Nematoda</taxon>
        <taxon>Chromadorea</taxon>
        <taxon>Rhabditida</taxon>
        <taxon>Rhabditina</taxon>
        <taxon>Rhabditomorpha</taxon>
        <taxon>Strongyloidea</taxon>
        <taxon>Ancylostomatidae</taxon>
        <taxon>Ancylostomatinae</taxon>
        <taxon>Ancylostoma</taxon>
    </lineage>
</organism>
<dbReference type="Gene3D" id="2.40.110.10">
    <property type="entry name" value="Butyryl-CoA Dehydrogenase, subunit A, domain 2"/>
    <property type="match status" value="1"/>
</dbReference>
<dbReference type="InterPro" id="IPR009100">
    <property type="entry name" value="AcylCoA_DH/oxidase_NM_dom_sf"/>
</dbReference>
<dbReference type="FunFam" id="1.20.140.10:FF:000013">
    <property type="entry name" value="Acyl-coenzyme A oxidase"/>
    <property type="match status" value="1"/>
</dbReference>
<evidence type="ECO:0000313" key="19">
    <source>
        <dbReference type="EMBL" id="RCN45636.1"/>
    </source>
</evidence>
<dbReference type="GO" id="GO:0005524">
    <property type="term" value="F:ATP binding"/>
    <property type="evidence" value="ECO:0007669"/>
    <property type="project" value="UniProtKB-KW"/>
</dbReference>
<evidence type="ECO:0000256" key="4">
    <source>
        <dbReference type="ARBA" id="ARBA00006288"/>
    </source>
</evidence>
<keyword evidence="7 13" id="KW-0274">FAD</keyword>
<keyword evidence="8" id="KW-0276">Fatty acid metabolism</keyword>
<evidence type="ECO:0000256" key="6">
    <source>
        <dbReference type="ARBA" id="ARBA00022741"/>
    </source>
</evidence>
<feature type="binding site" evidence="15">
    <location>
        <position position="216"/>
    </location>
    <ligand>
        <name>FAD</name>
        <dbReference type="ChEBI" id="CHEBI:57692"/>
    </ligand>
</feature>
<reference evidence="19 20" key="1">
    <citation type="submission" date="2014-10" db="EMBL/GenBank/DDBJ databases">
        <title>Draft genome of the hookworm Ancylostoma caninum.</title>
        <authorList>
            <person name="Mitreva M."/>
        </authorList>
    </citation>
    <scope>NUCLEOTIDE SEQUENCE [LARGE SCALE GENOMIC DNA]</scope>
    <source>
        <strain evidence="19 20">Baltimore</strain>
    </source>
</reference>
<evidence type="ECO:0000256" key="12">
    <source>
        <dbReference type="ARBA" id="ARBA00023140"/>
    </source>
</evidence>
<feature type="domain" description="Acyl-CoA oxidase C-alpha1" evidence="18">
    <location>
        <begin position="313"/>
        <end position="474"/>
    </location>
</feature>
<feature type="active site" description="Proton acceptor" evidence="14">
    <location>
        <position position="459"/>
    </location>
</feature>
<accession>A0A368GMM3</accession>
<evidence type="ECO:0000259" key="16">
    <source>
        <dbReference type="Pfam" id="PF01756"/>
    </source>
</evidence>
<feature type="binding site" evidence="15">
    <location>
        <position position="151"/>
    </location>
    <ligand>
        <name>FAD</name>
        <dbReference type="ChEBI" id="CHEBI:57692"/>
    </ligand>
</feature>
<comment type="caution">
    <text evidence="19">The sequence shown here is derived from an EMBL/GenBank/DDBJ whole genome shotgun (WGS) entry which is preliminary data.</text>
</comment>
<dbReference type="Proteomes" id="UP000252519">
    <property type="component" value="Unassembled WGS sequence"/>
</dbReference>
<name>A0A368GMM3_ANCCA</name>
<evidence type="ECO:0000256" key="3">
    <source>
        <dbReference type="ARBA" id="ARBA00004846"/>
    </source>
</evidence>
<dbReference type="SUPFAM" id="SSF56645">
    <property type="entry name" value="Acyl-CoA dehydrogenase NM domain-like"/>
    <property type="match status" value="1"/>
</dbReference>
<dbReference type="OrthoDB" id="538336at2759"/>
<dbReference type="GO" id="GO:0005504">
    <property type="term" value="F:fatty acid binding"/>
    <property type="evidence" value="ECO:0007669"/>
    <property type="project" value="TreeGrafter"/>
</dbReference>
<keyword evidence="5 13" id="KW-0285">Flavoprotein</keyword>
<dbReference type="Gene3D" id="1.20.140.10">
    <property type="entry name" value="Butyryl-CoA Dehydrogenase, subunit A, domain 3"/>
    <property type="match status" value="2"/>
</dbReference>
<keyword evidence="9" id="KW-0067">ATP-binding</keyword>
<evidence type="ECO:0000313" key="20">
    <source>
        <dbReference type="Proteomes" id="UP000252519"/>
    </source>
</evidence>
<dbReference type="InterPro" id="IPR002655">
    <property type="entry name" value="Acyl-CoA_oxidase_C"/>
</dbReference>
<evidence type="ECO:0000256" key="7">
    <source>
        <dbReference type="ARBA" id="ARBA00022827"/>
    </source>
</evidence>
<comment type="cofactor">
    <cofactor evidence="1">
        <name>FAD</name>
        <dbReference type="ChEBI" id="CHEBI:57692"/>
    </cofactor>
</comment>
<dbReference type="Gene3D" id="1.10.540.10">
    <property type="entry name" value="Acyl-CoA dehydrogenase/oxidase, N-terminal domain"/>
    <property type="match status" value="1"/>
</dbReference>
<dbReference type="InterPro" id="IPR046373">
    <property type="entry name" value="Acyl-CoA_Oxase/DH_mid-dom_sf"/>
</dbReference>
<evidence type="ECO:0000256" key="11">
    <source>
        <dbReference type="ARBA" id="ARBA00023098"/>
    </source>
</evidence>
<dbReference type="FunFam" id="1.10.540.10:FF:000006">
    <property type="entry name" value="Acyl-coenzyme A oxidase"/>
    <property type="match status" value="1"/>
</dbReference>
<dbReference type="Pfam" id="PF01756">
    <property type="entry name" value="ACOX"/>
    <property type="match status" value="1"/>
</dbReference>
<dbReference type="InterPro" id="IPR055060">
    <property type="entry name" value="ACOX_C_alpha1"/>
</dbReference>
<dbReference type="GO" id="GO:0005777">
    <property type="term" value="C:peroxisome"/>
    <property type="evidence" value="ECO:0007669"/>
    <property type="project" value="UniProtKB-SubCell"/>
</dbReference>
<protein>
    <recommendedName>
        <fullName evidence="13">Acyl-coenzyme A oxidase</fullName>
    </recommendedName>
</protein>
<evidence type="ECO:0000256" key="15">
    <source>
        <dbReference type="PIRSR" id="PIRSR000168-2"/>
    </source>
</evidence>
<dbReference type="GO" id="GO:0071949">
    <property type="term" value="F:FAD binding"/>
    <property type="evidence" value="ECO:0007669"/>
    <property type="project" value="InterPro"/>
</dbReference>
<dbReference type="GO" id="GO:0003997">
    <property type="term" value="F:acyl-CoA oxidase activity"/>
    <property type="evidence" value="ECO:0007669"/>
    <property type="project" value="InterPro"/>
</dbReference>
<dbReference type="Pfam" id="PF14749">
    <property type="entry name" value="Acyl-CoA_ox_N"/>
    <property type="match status" value="1"/>
</dbReference>
<evidence type="ECO:0000256" key="14">
    <source>
        <dbReference type="PIRSR" id="PIRSR000168-1"/>
    </source>
</evidence>
<dbReference type="AlphaFoldDB" id="A0A368GMM3"/>
<feature type="domain" description="Acyl-CoA oxidase C-terminal" evidence="16">
    <location>
        <begin position="515"/>
        <end position="690"/>
    </location>
</feature>
<dbReference type="InterPro" id="IPR037069">
    <property type="entry name" value="AcylCoA_DH/ox_N_sf"/>
</dbReference>
<evidence type="ECO:0000256" key="10">
    <source>
        <dbReference type="ARBA" id="ARBA00023002"/>
    </source>
</evidence>